<evidence type="ECO:0000313" key="2">
    <source>
        <dbReference type="EMBL" id="TYK64199.1"/>
    </source>
</evidence>
<keyword evidence="1" id="KW-1133">Transmembrane helix</keyword>
<reference evidence="2 3" key="1">
    <citation type="submission" date="2019-08" db="EMBL/GenBank/DDBJ databases">
        <title>Microbe sample from Colwellia echini.</title>
        <authorList>
            <person name="Christiansen L."/>
            <person name="Pathiraja D."/>
            <person name="Schultz-Johansen M."/>
            <person name="Choi I.-G."/>
            <person name="Stougaard P."/>
        </authorList>
    </citation>
    <scope>NUCLEOTIDE SEQUENCE [LARGE SCALE GENOMIC DNA]</scope>
    <source>
        <strain evidence="2 3">A3</strain>
    </source>
</reference>
<dbReference type="Proteomes" id="UP000815846">
    <property type="component" value="Unassembled WGS sequence"/>
</dbReference>
<evidence type="ECO:0000313" key="3">
    <source>
        <dbReference type="Proteomes" id="UP000815846"/>
    </source>
</evidence>
<evidence type="ECO:0000256" key="1">
    <source>
        <dbReference type="SAM" id="Phobius"/>
    </source>
</evidence>
<gene>
    <name evidence="2" type="ORF">CWS31_016880</name>
</gene>
<keyword evidence="3" id="KW-1185">Reference proteome</keyword>
<sequence length="137" mass="14616">MKHNLNRSDWLGILIGIIAGVVQTLVLANKEVGFPMPPSLLPIALFGLGGPPVLAVVNKLFKTAKSTTQLPMSKNVNLIFMVIAMGLSTGFVGLVYHFAIGLPANSLMPIVFLGTSGFGFILAHLIYPDLANRQTNT</sequence>
<feature type="transmembrane region" description="Helical" evidence="1">
    <location>
        <begin position="9"/>
        <end position="28"/>
    </location>
</feature>
<feature type="transmembrane region" description="Helical" evidence="1">
    <location>
        <begin position="40"/>
        <end position="57"/>
    </location>
</feature>
<dbReference type="EMBL" id="PJAI02000040">
    <property type="protein sequence ID" value="TYK64199.1"/>
    <property type="molecule type" value="Genomic_DNA"/>
</dbReference>
<organism evidence="2 3">
    <name type="scientific">Colwellia echini</name>
    <dbReference type="NCBI Taxonomy" id="1982103"/>
    <lineage>
        <taxon>Bacteria</taxon>
        <taxon>Pseudomonadati</taxon>
        <taxon>Pseudomonadota</taxon>
        <taxon>Gammaproteobacteria</taxon>
        <taxon>Alteromonadales</taxon>
        <taxon>Colwelliaceae</taxon>
        <taxon>Colwellia</taxon>
    </lineage>
</organism>
<proteinExistence type="predicted"/>
<comment type="caution">
    <text evidence="2">The sequence shown here is derived from an EMBL/GenBank/DDBJ whole genome shotgun (WGS) entry which is preliminary data.</text>
</comment>
<keyword evidence="1" id="KW-0472">Membrane</keyword>
<protein>
    <submittedName>
        <fullName evidence="2">Uncharacterized protein</fullName>
    </submittedName>
</protein>
<feature type="transmembrane region" description="Helical" evidence="1">
    <location>
        <begin position="106"/>
        <end position="127"/>
    </location>
</feature>
<dbReference type="RefSeq" id="WP_101344020.1">
    <property type="nucleotide sequence ID" value="NZ_PJAI02000040.1"/>
</dbReference>
<name>A0ABY3MSN8_9GAMM</name>
<feature type="transmembrane region" description="Helical" evidence="1">
    <location>
        <begin position="78"/>
        <end position="100"/>
    </location>
</feature>
<keyword evidence="1" id="KW-0812">Transmembrane</keyword>
<accession>A0ABY3MSN8</accession>